<protein>
    <submittedName>
        <fullName evidence="1">Uncharacterized protein</fullName>
    </submittedName>
</protein>
<organism evidence="1 2">
    <name type="scientific">Cyclostephanos tholiformis</name>
    <dbReference type="NCBI Taxonomy" id="382380"/>
    <lineage>
        <taxon>Eukaryota</taxon>
        <taxon>Sar</taxon>
        <taxon>Stramenopiles</taxon>
        <taxon>Ochrophyta</taxon>
        <taxon>Bacillariophyta</taxon>
        <taxon>Coscinodiscophyceae</taxon>
        <taxon>Thalassiosirophycidae</taxon>
        <taxon>Stephanodiscales</taxon>
        <taxon>Stephanodiscaceae</taxon>
        <taxon>Cyclostephanos</taxon>
    </lineage>
</organism>
<evidence type="ECO:0000313" key="1">
    <source>
        <dbReference type="EMBL" id="KAL3822772.1"/>
    </source>
</evidence>
<dbReference type="AlphaFoldDB" id="A0ABD3SEL4"/>
<name>A0ABD3SEL4_9STRA</name>
<proteinExistence type="predicted"/>
<reference evidence="1 2" key="1">
    <citation type="submission" date="2024-10" db="EMBL/GenBank/DDBJ databases">
        <title>Updated reference genomes for cyclostephanoid diatoms.</title>
        <authorList>
            <person name="Roberts W.R."/>
            <person name="Alverson A.J."/>
        </authorList>
    </citation>
    <scope>NUCLEOTIDE SEQUENCE [LARGE SCALE GENOMIC DNA]</scope>
    <source>
        <strain evidence="1 2">AJA228-03</strain>
    </source>
</reference>
<comment type="caution">
    <text evidence="1">The sequence shown here is derived from an EMBL/GenBank/DDBJ whole genome shotgun (WGS) entry which is preliminary data.</text>
</comment>
<dbReference type="EMBL" id="JALLPB020000055">
    <property type="protein sequence ID" value="KAL3822772.1"/>
    <property type="molecule type" value="Genomic_DNA"/>
</dbReference>
<accession>A0ABD3SEL4</accession>
<gene>
    <name evidence="1" type="ORF">ACHAXA_009646</name>
</gene>
<evidence type="ECO:0000313" key="2">
    <source>
        <dbReference type="Proteomes" id="UP001530377"/>
    </source>
</evidence>
<sequence length="202" mass="22272">MSTKDRVTSLLTMMRSTNRLSHPFVVHFAFLSFILWIVLVAAESAVVEAQSGRRYSHDGGLWGSAKEAVEPMVRPVFGSICYNYDKLDDNGRFIVGACVGFGASKLAVGATVKALKTIGAAYIVFEGLEYAGMLRDARRSAKNRNALARMRDCILRTADGIRHDVRTQMNPAGWRRRWTSSMEKDKPGTVGFATGAFLGFIL</sequence>
<keyword evidence="2" id="KW-1185">Reference proteome</keyword>
<dbReference type="Proteomes" id="UP001530377">
    <property type="component" value="Unassembled WGS sequence"/>
</dbReference>